<feature type="domain" description="ARB-07466-like C-terminal" evidence="2">
    <location>
        <begin position="114"/>
        <end position="227"/>
    </location>
</feature>
<organism evidence="3 4">
    <name type="scientific">Sporormia fimetaria CBS 119925</name>
    <dbReference type="NCBI Taxonomy" id="1340428"/>
    <lineage>
        <taxon>Eukaryota</taxon>
        <taxon>Fungi</taxon>
        <taxon>Dikarya</taxon>
        <taxon>Ascomycota</taxon>
        <taxon>Pezizomycotina</taxon>
        <taxon>Dothideomycetes</taxon>
        <taxon>Pleosporomycetidae</taxon>
        <taxon>Pleosporales</taxon>
        <taxon>Sporormiaceae</taxon>
        <taxon>Sporormia</taxon>
    </lineage>
</organism>
<evidence type="ECO:0000256" key="1">
    <source>
        <dbReference type="SAM" id="SignalP"/>
    </source>
</evidence>
<dbReference type="EMBL" id="MU006561">
    <property type="protein sequence ID" value="KAF2752106.1"/>
    <property type="molecule type" value="Genomic_DNA"/>
</dbReference>
<reference evidence="3" key="1">
    <citation type="journal article" date="2020" name="Stud. Mycol.">
        <title>101 Dothideomycetes genomes: a test case for predicting lifestyles and emergence of pathogens.</title>
        <authorList>
            <person name="Haridas S."/>
            <person name="Albert R."/>
            <person name="Binder M."/>
            <person name="Bloem J."/>
            <person name="Labutti K."/>
            <person name="Salamov A."/>
            <person name="Andreopoulos B."/>
            <person name="Baker S."/>
            <person name="Barry K."/>
            <person name="Bills G."/>
            <person name="Bluhm B."/>
            <person name="Cannon C."/>
            <person name="Castanera R."/>
            <person name="Culley D."/>
            <person name="Daum C."/>
            <person name="Ezra D."/>
            <person name="Gonzalez J."/>
            <person name="Henrissat B."/>
            <person name="Kuo A."/>
            <person name="Liang C."/>
            <person name="Lipzen A."/>
            <person name="Lutzoni F."/>
            <person name="Magnuson J."/>
            <person name="Mondo S."/>
            <person name="Nolan M."/>
            <person name="Ohm R."/>
            <person name="Pangilinan J."/>
            <person name="Park H.-J."/>
            <person name="Ramirez L."/>
            <person name="Alfaro M."/>
            <person name="Sun H."/>
            <person name="Tritt A."/>
            <person name="Yoshinaga Y."/>
            <person name="Zwiers L.-H."/>
            <person name="Turgeon B."/>
            <person name="Goodwin S."/>
            <person name="Spatafora J."/>
            <person name="Crous P."/>
            <person name="Grigoriev I."/>
        </authorList>
    </citation>
    <scope>NUCLEOTIDE SEQUENCE</scope>
    <source>
        <strain evidence="3">CBS 119925</strain>
    </source>
</reference>
<dbReference type="InterPro" id="IPR058593">
    <property type="entry name" value="ARB_07466-like_C"/>
</dbReference>
<dbReference type="AlphaFoldDB" id="A0A6A6VQK8"/>
<dbReference type="Proteomes" id="UP000799440">
    <property type="component" value="Unassembled WGS sequence"/>
</dbReference>
<protein>
    <recommendedName>
        <fullName evidence="2">ARB-07466-like C-terminal domain-containing protein</fullName>
    </recommendedName>
</protein>
<evidence type="ECO:0000313" key="4">
    <source>
        <dbReference type="Proteomes" id="UP000799440"/>
    </source>
</evidence>
<keyword evidence="4" id="KW-1185">Reference proteome</keyword>
<feature type="signal peptide" evidence="1">
    <location>
        <begin position="1"/>
        <end position="16"/>
    </location>
</feature>
<feature type="chain" id="PRO_5025442274" description="ARB-07466-like C-terminal domain-containing protein" evidence="1">
    <location>
        <begin position="17"/>
        <end position="235"/>
    </location>
</feature>
<evidence type="ECO:0000259" key="2">
    <source>
        <dbReference type="Pfam" id="PF26571"/>
    </source>
</evidence>
<name>A0A6A6VQK8_9PLEO</name>
<dbReference type="Pfam" id="PF26571">
    <property type="entry name" value="VldE"/>
    <property type="match status" value="1"/>
</dbReference>
<sequence length="235" mass="25392">MHFHLFALVAIQSALGALNEPCYGSSGVAGVCVTTSACSAQGGSTINGACPRDPANVKCCTKPECGRGGNCRWTSDCAGSTVSNLCPGPSEFKCCSSNARGWGGYAAPRIPPVGACRAVAVEGARKVVDQFPGRVRDIGCVRNCPCGANPSSDHCCGRAVDLMISDRTETPTISGRQIAEWVMDNRRSLNLKYVIWGQRIWESGDRVRPWDQWTTMEDRGNVRENHWDHVHISFN</sequence>
<accession>A0A6A6VQK8</accession>
<gene>
    <name evidence="3" type="ORF">M011DRAFT_16623</name>
</gene>
<evidence type="ECO:0000313" key="3">
    <source>
        <dbReference type="EMBL" id="KAF2752106.1"/>
    </source>
</evidence>
<dbReference type="OrthoDB" id="2251794at2759"/>
<proteinExistence type="predicted"/>
<keyword evidence="1" id="KW-0732">Signal</keyword>